<name>A0AA38C4X1_TAXCH</name>
<protein>
    <submittedName>
        <fullName evidence="1">Uncharacterized protein</fullName>
    </submittedName>
</protein>
<dbReference type="AlphaFoldDB" id="A0AA38C4X1"/>
<reference evidence="1 2" key="1">
    <citation type="journal article" date="2021" name="Nat. Plants">
        <title>The Taxus genome provides insights into paclitaxel biosynthesis.</title>
        <authorList>
            <person name="Xiong X."/>
            <person name="Gou J."/>
            <person name="Liao Q."/>
            <person name="Li Y."/>
            <person name="Zhou Q."/>
            <person name="Bi G."/>
            <person name="Li C."/>
            <person name="Du R."/>
            <person name="Wang X."/>
            <person name="Sun T."/>
            <person name="Guo L."/>
            <person name="Liang H."/>
            <person name="Lu P."/>
            <person name="Wu Y."/>
            <person name="Zhang Z."/>
            <person name="Ro D.K."/>
            <person name="Shang Y."/>
            <person name="Huang S."/>
            <person name="Yan J."/>
        </authorList>
    </citation>
    <scope>NUCLEOTIDE SEQUENCE [LARGE SCALE GENOMIC DNA]</scope>
    <source>
        <strain evidence="1">Ta-2019</strain>
    </source>
</reference>
<sequence length="78" mass="8624">GKETCDALDIDIDQHSPWTVEDAKCMFIKETTNFERATTKGEAIEKVAAEASRAIALDDDMLENEFVIEEESLPSSSS</sequence>
<keyword evidence="2" id="KW-1185">Reference proteome</keyword>
<evidence type="ECO:0000313" key="1">
    <source>
        <dbReference type="EMBL" id="KAH9294846.1"/>
    </source>
</evidence>
<dbReference type="Proteomes" id="UP000824469">
    <property type="component" value="Unassembled WGS sequence"/>
</dbReference>
<accession>A0AA38C4X1</accession>
<gene>
    <name evidence="1" type="ORF">KI387_038434</name>
</gene>
<feature type="non-terminal residue" evidence="1">
    <location>
        <position position="1"/>
    </location>
</feature>
<dbReference type="EMBL" id="JAHRHJ020000011">
    <property type="protein sequence ID" value="KAH9294846.1"/>
    <property type="molecule type" value="Genomic_DNA"/>
</dbReference>
<evidence type="ECO:0000313" key="2">
    <source>
        <dbReference type="Proteomes" id="UP000824469"/>
    </source>
</evidence>
<proteinExistence type="predicted"/>
<comment type="caution">
    <text evidence="1">The sequence shown here is derived from an EMBL/GenBank/DDBJ whole genome shotgun (WGS) entry which is preliminary data.</text>
</comment>
<organism evidence="1 2">
    <name type="scientific">Taxus chinensis</name>
    <name type="common">Chinese yew</name>
    <name type="synonym">Taxus wallichiana var. chinensis</name>
    <dbReference type="NCBI Taxonomy" id="29808"/>
    <lineage>
        <taxon>Eukaryota</taxon>
        <taxon>Viridiplantae</taxon>
        <taxon>Streptophyta</taxon>
        <taxon>Embryophyta</taxon>
        <taxon>Tracheophyta</taxon>
        <taxon>Spermatophyta</taxon>
        <taxon>Pinopsida</taxon>
        <taxon>Pinidae</taxon>
        <taxon>Conifers II</taxon>
        <taxon>Cupressales</taxon>
        <taxon>Taxaceae</taxon>
        <taxon>Taxus</taxon>
    </lineage>
</organism>
<feature type="non-terminal residue" evidence="1">
    <location>
        <position position="78"/>
    </location>
</feature>